<dbReference type="Gene3D" id="2.60.40.10">
    <property type="entry name" value="Immunoglobulins"/>
    <property type="match status" value="1"/>
</dbReference>
<dbReference type="PROSITE" id="PS50093">
    <property type="entry name" value="PKD"/>
    <property type="match status" value="1"/>
</dbReference>
<dbReference type="Pfam" id="PF00801">
    <property type="entry name" value="PKD"/>
    <property type="match status" value="1"/>
</dbReference>
<dbReference type="Proteomes" id="UP000679307">
    <property type="component" value="Chromosome"/>
</dbReference>
<evidence type="ECO:0000313" key="2">
    <source>
        <dbReference type="EMBL" id="QVT81431.1"/>
    </source>
</evidence>
<evidence type="ECO:0000259" key="1">
    <source>
        <dbReference type="PROSITE" id="PS50093"/>
    </source>
</evidence>
<dbReference type="RefSeq" id="WP_214056807.1">
    <property type="nucleotide sequence ID" value="NZ_BAAAHS010000011.1"/>
</dbReference>
<dbReference type="EMBL" id="CP075371">
    <property type="protein sequence ID" value="QVT81431.1"/>
    <property type="molecule type" value="Genomic_DNA"/>
</dbReference>
<name>A0ABX8EM41_9ACTN</name>
<dbReference type="InterPro" id="IPR035986">
    <property type="entry name" value="PKD_dom_sf"/>
</dbReference>
<feature type="domain" description="PKD" evidence="1">
    <location>
        <begin position="127"/>
        <end position="172"/>
    </location>
</feature>
<dbReference type="InterPro" id="IPR000601">
    <property type="entry name" value="PKD_dom"/>
</dbReference>
<dbReference type="SUPFAM" id="SSF49299">
    <property type="entry name" value="PKD domain"/>
    <property type="match status" value="1"/>
</dbReference>
<organism evidence="2 3">
    <name type="scientific">Nocardioides aquaticus</name>
    <dbReference type="NCBI Taxonomy" id="160826"/>
    <lineage>
        <taxon>Bacteria</taxon>
        <taxon>Bacillati</taxon>
        <taxon>Actinomycetota</taxon>
        <taxon>Actinomycetes</taxon>
        <taxon>Propionibacteriales</taxon>
        <taxon>Nocardioidaceae</taxon>
        <taxon>Nocardioides</taxon>
    </lineage>
</organism>
<accession>A0ABX8EM41</accession>
<proteinExistence type="predicted"/>
<keyword evidence="3" id="KW-1185">Reference proteome</keyword>
<sequence>MYPIATAPTDSFPMAVPFECMTVPTSLGANPDDLCAPADPAAPAPPVPAVAAAPGVPGVPAVPAPPQVTAGLVAEALRRVPLPAPVIEVQPPNGRTLVNFDTNFYTEAGDLDRTITLLGQQVDLQISAASYTWVFGDGQSLQTTSPGAAYPQLDVTHRYLGAGGVQVRVDVTYTAQFSVNGGPFAPVPGSVTVAGGSEPLQVVEARPTLVG</sequence>
<evidence type="ECO:0000313" key="3">
    <source>
        <dbReference type="Proteomes" id="UP000679307"/>
    </source>
</evidence>
<reference evidence="2 3" key="1">
    <citation type="submission" date="2021-05" db="EMBL/GenBank/DDBJ databases">
        <title>Complete genome of Nocardioides aquaticus KCTC 9944T isolated from meromictic and hypersaline Ekho Lake, Antarctica.</title>
        <authorList>
            <person name="Hwang K."/>
            <person name="Kim K.M."/>
            <person name="Choe H."/>
        </authorList>
    </citation>
    <scope>NUCLEOTIDE SEQUENCE [LARGE SCALE GENOMIC DNA]</scope>
    <source>
        <strain evidence="2 3">KCTC 9944</strain>
    </source>
</reference>
<gene>
    <name evidence="2" type="ORF">ENKNEFLB_03841</name>
</gene>
<protein>
    <recommendedName>
        <fullName evidence="1">PKD domain-containing protein</fullName>
    </recommendedName>
</protein>
<dbReference type="InterPro" id="IPR013783">
    <property type="entry name" value="Ig-like_fold"/>
</dbReference>